<keyword evidence="5 6" id="KW-0472">Membrane</keyword>
<dbReference type="InterPro" id="IPR005829">
    <property type="entry name" value="Sugar_transporter_CS"/>
</dbReference>
<evidence type="ECO:0000256" key="4">
    <source>
        <dbReference type="ARBA" id="ARBA00022989"/>
    </source>
</evidence>
<reference evidence="9" key="1">
    <citation type="journal article" date="2019" name="Int. J. Syst. Evol. Microbiol.">
        <title>The Global Catalogue of Microorganisms (GCM) 10K type strain sequencing project: providing services to taxonomists for standard genome sequencing and annotation.</title>
        <authorList>
            <consortium name="The Broad Institute Genomics Platform"/>
            <consortium name="The Broad Institute Genome Sequencing Center for Infectious Disease"/>
            <person name="Wu L."/>
            <person name="Ma J."/>
        </authorList>
    </citation>
    <scope>NUCLEOTIDE SEQUENCE [LARGE SCALE GENOMIC DNA]</scope>
    <source>
        <strain evidence="9">TBRC 4489</strain>
    </source>
</reference>
<feature type="transmembrane region" description="Helical" evidence="6">
    <location>
        <begin position="101"/>
        <end position="124"/>
    </location>
</feature>
<feature type="transmembrane region" description="Helical" evidence="6">
    <location>
        <begin position="406"/>
        <end position="427"/>
    </location>
</feature>
<feature type="transmembrane region" description="Helical" evidence="6">
    <location>
        <begin position="232"/>
        <end position="251"/>
    </location>
</feature>
<feature type="transmembrane region" description="Helical" evidence="6">
    <location>
        <begin position="381"/>
        <end position="399"/>
    </location>
</feature>
<feature type="transmembrane region" description="Helical" evidence="6">
    <location>
        <begin position="499"/>
        <end position="519"/>
    </location>
</feature>
<evidence type="ECO:0000256" key="2">
    <source>
        <dbReference type="ARBA" id="ARBA00022448"/>
    </source>
</evidence>
<dbReference type="InterPro" id="IPR036259">
    <property type="entry name" value="MFS_trans_sf"/>
</dbReference>
<accession>A0ABV8I4B4</accession>
<dbReference type="Gene3D" id="1.20.1250.20">
    <property type="entry name" value="MFS general substrate transporter like domains"/>
    <property type="match status" value="1"/>
</dbReference>
<evidence type="ECO:0000256" key="1">
    <source>
        <dbReference type="ARBA" id="ARBA00004651"/>
    </source>
</evidence>
<evidence type="ECO:0000256" key="6">
    <source>
        <dbReference type="SAM" id="Phobius"/>
    </source>
</evidence>
<feature type="transmembrane region" description="Helical" evidence="6">
    <location>
        <begin position="475"/>
        <end position="493"/>
    </location>
</feature>
<comment type="caution">
    <text evidence="8">The sequence shown here is derived from an EMBL/GenBank/DDBJ whole genome shotgun (WGS) entry which is preliminary data.</text>
</comment>
<feature type="transmembrane region" description="Helical" evidence="6">
    <location>
        <begin position="144"/>
        <end position="164"/>
    </location>
</feature>
<evidence type="ECO:0000256" key="5">
    <source>
        <dbReference type="ARBA" id="ARBA00023136"/>
    </source>
</evidence>
<dbReference type="RefSeq" id="WP_377287320.1">
    <property type="nucleotide sequence ID" value="NZ_JBHSBM010000016.1"/>
</dbReference>
<feature type="transmembrane region" description="Helical" evidence="6">
    <location>
        <begin position="336"/>
        <end position="361"/>
    </location>
</feature>
<name>A0ABV8I4B4_9ACTN</name>
<dbReference type="SUPFAM" id="SSF103473">
    <property type="entry name" value="MFS general substrate transporter"/>
    <property type="match status" value="1"/>
</dbReference>
<keyword evidence="3 6" id="KW-0812">Transmembrane</keyword>
<feature type="domain" description="Major facilitator superfamily (MFS) profile" evidence="7">
    <location>
        <begin position="103"/>
        <end position="522"/>
    </location>
</feature>
<evidence type="ECO:0000256" key="3">
    <source>
        <dbReference type="ARBA" id="ARBA00022692"/>
    </source>
</evidence>
<dbReference type="InterPro" id="IPR020846">
    <property type="entry name" value="MFS_dom"/>
</dbReference>
<feature type="transmembrane region" description="Helical" evidence="6">
    <location>
        <begin position="176"/>
        <end position="198"/>
    </location>
</feature>
<proteinExistence type="predicted"/>
<comment type="subcellular location">
    <subcellularLocation>
        <location evidence="1">Cell membrane</location>
        <topology evidence="1">Multi-pass membrane protein</topology>
    </subcellularLocation>
</comment>
<feature type="transmembrane region" description="Helical" evidence="6">
    <location>
        <begin position="204"/>
        <end position="225"/>
    </location>
</feature>
<keyword evidence="4 6" id="KW-1133">Transmembrane helix</keyword>
<gene>
    <name evidence="8" type="ORF">ACFOWE_11865</name>
</gene>
<organism evidence="8 9">
    <name type="scientific">Planomonospora corallina</name>
    <dbReference type="NCBI Taxonomy" id="1806052"/>
    <lineage>
        <taxon>Bacteria</taxon>
        <taxon>Bacillati</taxon>
        <taxon>Actinomycetota</taxon>
        <taxon>Actinomycetes</taxon>
        <taxon>Streptosporangiales</taxon>
        <taxon>Streptosporangiaceae</taxon>
        <taxon>Planomonospora</taxon>
    </lineage>
</organism>
<sequence>MRTRAVGGIDFAHPLAFWTGFAACVAGVVLHLPMYAHASHMGYRMAGMPMDAPMMIGMGLIVAGLAVTAYGLVPRGLKEARRAGEVRVRATGDGRLRPAHLGLIAVMTAAVTIDAMKPITLAFVAPGMGAEYGLKSALNPDGDLPVALLPLFRLTGTVLGSFLWGWLGDRIGRRAAILLAGVMFVTTAVCGAMPSFAWNLVMCLMMGLAAGGMLPITFSLLAETIPGRHRGWVMVLIGGNLALAYVLTSWLSSELIPAYSWRALWLLGMPTGVLLILLNRWIPESPRFLLAHGRETEARAIMSKYAAEAGIEIETASEARAADDRGGYGPLFRRPFAGLTVAVVILGLSIGLVTYGFQLWIPSNLQRLGLDQQTADRALRDSALLGLPLVFVAAAMYGLWSAKKTILALTALVAAALLAFSFAGESLVRDDTWLYVLLAGPIVGTATISAVLAAYSSEIYPTRVRSRGSGLSAGVGKFGGVAVTAVLVAGLAVPSIGATALLGAIPLVLAVVAVVFFGVETRAAAGGGPLRPQASAADA</sequence>
<feature type="transmembrane region" description="Helical" evidence="6">
    <location>
        <begin position="263"/>
        <end position="282"/>
    </location>
</feature>
<evidence type="ECO:0000259" key="7">
    <source>
        <dbReference type="PROSITE" id="PS50850"/>
    </source>
</evidence>
<evidence type="ECO:0000313" key="8">
    <source>
        <dbReference type="EMBL" id="MFC4058998.1"/>
    </source>
</evidence>
<feature type="transmembrane region" description="Helical" evidence="6">
    <location>
        <begin position="12"/>
        <end position="32"/>
    </location>
</feature>
<keyword evidence="9" id="KW-1185">Reference proteome</keyword>
<dbReference type="Pfam" id="PF00083">
    <property type="entry name" value="Sugar_tr"/>
    <property type="match status" value="1"/>
</dbReference>
<keyword evidence="2" id="KW-0813">Transport</keyword>
<dbReference type="InterPro" id="IPR005828">
    <property type="entry name" value="MFS_sugar_transport-like"/>
</dbReference>
<feature type="transmembrane region" description="Helical" evidence="6">
    <location>
        <begin position="433"/>
        <end position="455"/>
    </location>
</feature>
<feature type="transmembrane region" description="Helical" evidence="6">
    <location>
        <begin position="52"/>
        <end position="73"/>
    </location>
</feature>
<dbReference type="PROSITE" id="PS50850">
    <property type="entry name" value="MFS"/>
    <property type="match status" value="1"/>
</dbReference>
<dbReference type="PROSITE" id="PS51257">
    <property type="entry name" value="PROKAR_LIPOPROTEIN"/>
    <property type="match status" value="1"/>
</dbReference>
<evidence type="ECO:0000313" key="9">
    <source>
        <dbReference type="Proteomes" id="UP001595850"/>
    </source>
</evidence>
<dbReference type="PROSITE" id="PS00217">
    <property type="entry name" value="SUGAR_TRANSPORT_2"/>
    <property type="match status" value="1"/>
</dbReference>
<protein>
    <submittedName>
        <fullName evidence="8">MFS transporter</fullName>
    </submittedName>
</protein>
<dbReference type="PANTHER" id="PTHR23511:SF34">
    <property type="entry name" value="SYNAPTIC VESICLE GLYCOPROTEIN 2"/>
    <property type="match status" value="1"/>
</dbReference>
<dbReference type="Proteomes" id="UP001595850">
    <property type="component" value="Unassembled WGS sequence"/>
</dbReference>
<dbReference type="EMBL" id="JBHSBM010000016">
    <property type="protein sequence ID" value="MFC4058998.1"/>
    <property type="molecule type" value="Genomic_DNA"/>
</dbReference>
<dbReference type="PANTHER" id="PTHR23511">
    <property type="entry name" value="SYNAPTIC VESICLE GLYCOPROTEIN 2"/>
    <property type="match status" value="1"/>
</dbReference>